<dbReference type="GO" id="GO:0071916">
    <property type="term" value="F:dipeptide transmembrane transporter activity"/>
    <property type="evidence" value="ECO:0007669"/>
    <property type="project" value="UniProtKB-ARBA"/>
</dbReference>
<name>A0A9P9ART1_9HYPO</name>
<keyword evidence="6 8" id="KW-0472">Membrane</keyword>
<feature type="transmembrane region" description="Helical" evidence="8">
    <location>
        <begin position="548"/>
        <end position="567"/>
    </location>
</feature>
<dbReference type="Proteomes" id="UP000777438">
    <property type="component" value="Unassembled WGS sequence"/>
</dbReference>
<feature type="transmembrane region" description="Helical" evidence="8">
    <location>
        <begin position="519"/>
        <end position="542"/>
    </location>
</feature>
<dbReference type="OrthoDB" id="8904098at2759"/>
<keyword evidence="10" id="KW-1185">Reference proteome</keyword>
<feature type="transmembrane region" description="Helical" evidence="8">
    <location>
        <begin position="132"/>
        <end position="155"/>
    </location>
</feature>
<evidence type="ECO:0000256" key="5">
    <source>
        <dbReference type="ARBA" id="ARBA00022989"/>
    </source>
</evidence>
<feature type="transmembrane region" description="Helical" evidence="8">
    <location>
        <begin position="277"/>
        <end position="297"/>
    </location>
</feature>
<reference evidence="9 10" key="1">
    <citation type="journal article" date="2021" name="Nat. Commun.">
        <title>Genetic determinants of endophytism in the Arabidopsis root mycobiome.</title>
        <authorList>
            <person name="Mesny F."/>
            <person name="Miyauchi S."/>
            <person name="Thiergart T."/>
            <person name="Pickel B."/>
            <person name="Atanasova L."/>
            <person name="Karlsson M."/>
            <person name="Huettel B."/>
            <person name="Barry K.W."/>
            <person name="Haridas S."/>
            <person name="Chen C."/>
            <person name="Bauer D."/>
            <person name="Andreopoulos W."/>
            <person name="Pangilinan J."/>
            <person name="LaButti K."/>
            <person name="Riley R."/>
            <person name="Lipzen A."/>
            <person name="Clum A."/>
            <person name="Drula E."/>
            <person name="Henrissat B."/>
            <person name="Kohler A."/>
            <person name="Grigoriev I.V."/>
            <person name="Martin F.M."/>
            <person name="Hacquard S."/>
        </authorList>
    </citation>
    <scope>NUCLEOTIDE SEQUENCE [LARGE SCALE GENOMIC DNA]</scope>
    <source>
        <strain evidence="9 10">MPI-CAGE-CH-0241</strain>
    </source>
</reference>
<feature type="transmembrane region" description="Helical" evidence="8">
    <location>
        <begin position="252"/>
        <end position="271"/>
    </location>
</feature>
<dbReference type="InterPro" id="IPR036259">
    <property type="entry name" value="MFS_trans_sf"/>
</dbReference>
<dbReference type="GO" id="GO:0005886">
    <property type="term" value="C:plasma membrane"/>
    <property type="evidence" value="ECO:0007669"/>
    <property type="project" value="UniProtKB-ARBA"/>
</dbReference>
<comment type="caution">
    <text evidence="9">The sequence shown here is derived from an EMBL/GenBank/DDBJ whole genome shotgun (WGS) entry which is preliminary data.</text>
</comment>
<evidence type="ECO:0000256" key="8">
    <source>
        <dbReference type="SAM" id="Phobius"/>
    </source>
</evidence>
<evidence type="ECO:0000256" key="7">
    <source>
        <dbReference type="SAM" id="MobiDB-lite"/>
    </source>
</evidence>
<dbReference type="SUPFAM" id="SSF103473">
    <property type="entry name" value="MFS general substrate transporter"/>
    <property type="match status" value="1"/>
</dbReference>
<comment type="similarity">
    <text evidence="2">Belongs to the major facilitator superfamily. Proton-dependent oligopeptide transporter (POT/PTR) (TC 2.A.17) family.</text>
</comment>
<protein>
    <submittedName>
        <fullName evidence="9">POT family-domain-containing protein</fullName>
    </submittedName>
</protein>
<feature type="transmembrane region" description="Helical" evidence="8">
    <location>
        <begin position="370"/>
        <end position="388"/>
    </location>
</feature>
<feature type="transmembrane region" description="Helical" evidence="8">
    <location>
        <begin position="440"/>
        <end position="463"/>
    </location>
</feature>
<accession>A0A9P9ART1</accession>
<comment type="subcellular location">
    <subcellularLocation>
        <location evidence="1">Membrane</location>
        <topology evidence="1">Multi-pass membrane protein</topology>
    </subcellularLocation>
</comment>
<evidence type="ECO:0000313" key="9">
    <source>
        <dbReference type="EMBL" id="KAH6888130.1"/>
    </source>
</evidence>
<evidence type="ECO:0000256" key="6">
    <source>
        <dbReference type="ARBA" id="ARBA00023136"/>
    </source>
</evidence>
<evidence type="ECO:0000256" key="4">
    <source>
        <dbReference type="ARBA" id="ARBA00022692"/>
    </source>
</evidence>
<keyword evidence="3" id="KW-0813">Transport</keyword>
<organism evidence="9 10">
    <name type="scientific">Thelonectria olida</name>
    <dbReference type="NCBI Taxonomy" id="1576542"/>
    <lineage>
        <taxon>Eukaryota</taxon>
        <taxon>Fungi</taxon>
        <taxon>Dikarya</taxon>
        <taxon>Ascomycota</taxon>
        <taxon>Pezizomycotina</taxon>
        <taxon>Sordariomycetes</taxon>
        <taxon>Hypocreomycetidae</taxon>
        <taxon>Hypocreales</taxon>
        <taxon>Nectriaceae</taxon>
        <taxon>Thelonectria</taxon>
    </lineage>
</organism>
<feature type="region of interest" description="Disordered" evidence="7">
    <location>
        <begin position="1"/>
        <end position="47"/>
    </location>
</feature>
<feature type="transmembrane region" description="Helical" evidence="8">
    <location>
        <begin position="408"/>
        <end position="428"/>
    </location>
</feature>
<feature type="transmembrane region" description="Helical" evidence="8">
    <location>
        <begin position="167"/>
        <end position="188"/>
    </location>
</feature>
<dbReference type="FunFam" id="1.20.1250.20:FF:000085">
    <property type="entry name" value="MFS peptide transporter Ptr2"/>
    <property type="match status" value="1"/>
</dbReference>
<dbReference type="InterPro" id="IPR000109">
    <property type="entry name" value="POT_fam"/>
</dbReference>
<dbReference type="PANTHER" id="PTHR11654">
    <property type="entry name" value="OLIGOPEPTIDE TRANSPORTER-RELATED"/>
    <property type="match status" value="1"/>
</dbReference>
<sequence length="591" mass="64961">MAALIADRDNQLSPTQDNLEKAPALEANLHQASDSDNEDYPPPTKDERATLRKVSDKIPWSSYLLCIVELAERASYYGTKTVFNNYMQFPLPKGGNGAGAVAKDDPNGHAGALGKGLQFASAMLEPCKGLQFASAMVLLFNFMAYLFPILGAYLADVHIGRYKAIMLGVIIGAVAHVIMIGGAAPSLLQAGHGLAPFIVSFFLLAIGAGIFKPNVVPTVIDQYTHQKEYVRTLASGERVLVDPETTVQRIMLIFYMCINVGAFFAIATTYVEKYHSFWLAFLLPAIVYTLLPVLLLWRYNKMVKAPPRGSDLTNFAKIIGQAFKQNKGKFWAKDFFEAAKPANLSARGVQVSWSDKAVDDAKRTLYVCQIFLYLPIYFLNGGGVGAVQSNQGASMTSDGAPNDLLHNFNPLTIFVVSPLMSYGLYPFLHRRGIKFGSISRMTFGFSLTILSGVIGTIVQYRVYKTSPCGYHASTCDEVSSISIWWQLPNVMLGAISELFCTVTAYELAYSRAPPGMRSIVVAISLAMQSLSAAIAQILIPAIVDPHLIWAWAAPAIVLFVQTVVFWLRHHHVNDEEFMTYEDEVNASLSEK</sequence>
<evidence type="ECO:0000256" key="2">
    <source>
        <dbReference type="ARBA" id="ARBA00005982"/>
    </source>
</evidence>
<dbReference type="EMBL" id="JAGPYM010000013">
    <property type="protein sequence ID" value="KAH6888130.1"/>
    <property type="molecule type" value="Genomic_DNA"/>
</dbReference>
<proteinExistence type="inferred from homology"/>
<feature type="transmembrane region" description="Helical" evidence="8">
    <location>
        <begin position="483"/>
        <end position="507"/>
    </location>
</feature>
<gene>
    <name evidence="9" type="ORF">B0T10DRAFT_549386</name>
</gene>
<evidence type="ECO:0000256" key="1">
    <source>
        <dbReference type="ARBA" id="ARBA00004141"/>
    </source>
</evidence>
<dbReference type="AlphaFoldDB" id="A0A9P9ART1"/>
<feature type="compositionally biased region" description="Basic and acidic residues" evidence="7">
    <location>
        <begin position="1"/>
        <end position="10"/>
    </location>
</feature>
<evidence type="ECO:0000256" key="3">
    <source>
        <dbReference type="ARBA" id="ARBA00022448"/>
    </source>
</evidence>
<dbReference type="Pfam" id="PF00854">
    <property type="entry name" value="PTR2"/>
    <property type="match status" value="1"/>
</dbReference>
<dbReference type="Gene3D" id="1.20.1250.20">
    <property type="entry name" value="MFS general substrate transporter like domains"/>
    <property type="match status" value="1"/>
</dbReference>
<evidence type="ECO:0000313" key="10">
    <source>
        <dbReference type="Proteomes" id="UP000777438"/>
    </source>
</evidence>
<keyword evidence="5 8" id="KW-1133">Transmembrane helix</keyword>
<feature type="transmembrane region" description="Helical" evidence="8">
    <location>
        <begin position="194"/>
        <end position="211"/>
    </location>
</feature>
<keyword evidence="4 8" id="KW-0812">Transmembrane</keyword>